<protein>
    <submittedName>
        <fullName evidence="1">Uncharacterized protein</fullName>
    </submittedName>
</protein>
<dbReference type="Gramene" id="PUZ42118">
    <property type="protein sequence ID" value="PUZ42118"/>
    <property type="gene ID" value="GQ55_9G559100"/>
</dbReference>
<proteinExistence type="predicted"/>
<sequence>MHPEENGSWKDVQIVLHQIVNLVHNWKLLCPAGRLQELELMLEKLRYLISQPGS</sequence>
<name>A0A2T7CFP2_9POAL</name>
<dbReference type="Proteomes" id="UP000244336">
    <property type="component" value="Chromosome 9"/>
</dbReference>
<dbReference type="EMBL" id="CM009757">
    <property type="protein sequence ID" value="PUZ42118.1"/>
    <property type="molecule type" value="Genomic_DNA"/>
</dbReference>
<dbReference type="AlphaFoldDB" id="A0A2T7CFP2"/>
<keyword evidence="2" id="KW-1185">Reference proteome</keyword>
<organism evidence="1 2">
    <name type="scientific">Panicum hallii var. hallii</name>
    <dbReference type="NCBI Taxonomy" id="1504633"/>
    <lineage>
        <taxon>Eukaryota</taxon>
        <taxon>Viridiplantae</taxon>
        <taxon>Streptophyta</taxon>
        <taxon>Embryophyta</taxon>
        <taxon>Tracheophyta</taxon>
        <taxon>Spermatophyta</taxon>
        <taxon>Magnoliopsida</taxon>
        <taxon>Liliopsida</taxon>
        <taxon>Poales</taxon>
        <taxon>Poaceae</taxon>
        <taxon>PACMAD clade</taxon>
        <taxon>Panicoideae</taxon>
        <taxon>Panicodae</taxon>
        <taxon>Paniceae</taxon>
        <taxon>Panicinae</taxon>
        <taxon>Panicum</taxon>
        <taxon>Panicum sect. Panicum</taxon>
    </lineage>
</organism>
<accession>A0A2T7CFP2</accession>
<evidence type="ECO:0000313" key="1">
    <source>
        <dbReference type="EMBL" id="PUZ42118.1"/>
    </source>
</evidence>
<evidence type="ECO:0000313" key="2">
    <source>
        <dbReference type="Proteomes" id="UP000244336"/>
    </source>
</evidence>
<reference evidence="1 2" key="1">
    <citation type="submission" date="2018-04" db="EMBL/GenBank/DDBJ databases">
        <title>WGS assembly of Panicum hallii var. hallii HAL2.</title>
        <authorList>
            <person name="Lovell J."/>
            <person name="Jenkins J."/>
            <person name="Lowry D."/>
            <person name="Mamidi S."/>
            <person name="Sreedasyam A."/>
            <person name="Weng X."/>
            <person name="Barry K."/>
            <person name="Bonette J."/>
            <person name="Campitelli B."/>
            <person name="Daum C."/>
            <person name="Gordon S."/>
            <person name="Gould B."/>
            <person name="Lipzen A."/>
            <person name="MacQueen A."/>
            <person name="Palacio-Mejia J."/>
            <person name="Plott C."/>
            <person name="Shakirov E."/>
            <person name="Shu S."/>
            <person name="Yoshinaga Y."/>
            <person name="Zane M."/>
            <person name="Rokhsar D."/>
            <person name="Grimwood J."/>
            <person name="Schmutz J."/>
            <person name="Juenger T."/>
        </authorList>
    </citation>
    <scope>NUCLEOTIDE SEQUENCE [LARGE SCALE GENOMIC DNA]</scope>
    <source>
        <strain evidence="2">cv. HAL2</strain>
    </source>
</reference>
<gene>
    <name evidence="1" type="ORF">GQ55_9G559100</name>
</gene>